<name>A0A7X5U1E1_9MYCO</name>
<dbReference type="InterPro" id="IPR006016">
    <property type="entry name" value="UspA"/>
</dbReference>
<comment type="caution">
    <text evidence="3">The sequence shown here is derived from an EMBL/GenBank/DDBJ whole genome shotgun (WGS) entry which is preliminary data.</text>
</comment>
<sequence>MSTRWPSRPVVVGVDGSHAAVAAALWAVNEALRHDVPLRLMCVVDGDDDTDSAAHDLASAEIAVRECIVAVEAGRTPVKIETEIRQGDPTEVLIEASTSALMLCVGATGQEHTPGVALGARIGELTSAAHCPVAVIRPDSAALDASAVVAEIDDSCDIAAVLEHGVAEARGRHATLSIVATWQPRFTDIHDTQARAAGNRRTRAGLERKLDWLRRKHPDLTIKMAAAQGSTTTYLRRHAASVDLLVVGRTRRGGLCDLIGSPGHAALIDTMCSVLVCPPRAAW</sequence>
<dbReference type="Proteomes" id="UP000547444">
    <property type="component" value="Unassembled WGS sequence"/>
</dbReference>
<evidence type="ECO:0000256" key="1">
    <source>
        <dbReference type="ARBA" id="ARBA00008791"/>
    </source>
</evidence>
<protein>
    <submittedName>
        <fullName evidence="3">Nucleotide-binding universal stress UspA family protein</fullName>
    </submittedName>
</protein>
<dbReference type="InterPro" id="IPR014729">
    <property type="entry name" value="Rossmann-like_a/b/a_fold"/>
</dbReference>
<dbReference type="AlphaFoldDB" id="A0A7X5U1E1"/>
<evidence type="ECO:0000313" key="3">
    <source>
        <dbReference type="EMBL" id="NIH96589.1"/>
    </source>
</evidence>
<dbReference type="PANTHER" id="PTHR46268">
    <property type="entry name" value="STRESS RESPONSE PROTEIN NHAX"/>
    <property type="match status" value="1"/>
</dbReference>
<dbReference type="PANTHER" id="PTHR46268:SF6">
    <property type="entry name" value="UNIVERSAL STRESS PROTEIN UP12"/>
    <property type="match status" value="1"/>
</dbReference>
<evidence type="ECO:0000259" key="2">
    <source>
        <dbReference type="Pfam" id="PF00582"/>
    </source>
</evidence>
<keyword evidence="4" id="KW-1185">Reference proteome</keyword>
<evidence type="ECO:0000313" key="4">
    <source>
        <dbReference type="Proteomes" id="UP000547444"/>
    </source>
</evidence>
<comment type="similarity">
    <text evidence="1">Belongs to the universal stress protein A family.</text>
</comment>
<feature type="domain" description="UspA" evidence="2">
    <location>
        <begin position="8"/>
        <end position="137"/>
    </location>
</feature>
<proteinExistence type="inferred from homology"/>
<dbReference type="SUPFAM" id="SSF52402">
    <property type="entry name" value="Adenine nucleotide alpha hydrolases-like"/>
    <property type="match status" value="2"/>
</dbReference>
<accession>A0A7X5U1E1</accession>
<dbReference type="EMBL" id="JAANOW010000001">
    <property type="protein sequence ID" value="NIH96589.1"/>
    <property type="molecule type" value="Genomic_DNA"/>
</dbReference>
<organism evidence="3 4">
    <name type="scientific">Mycolicibacterium fluoranthenivorans</name>
    <dbReference type="NCBI Taxonomy" id="258505"/>
    <lineage>
        <taxon>Bacteria</taxon>
        <taxon>Bacillati</taxon>
        <taxon>Actinomycetota</taxon>
        <taxon>Actinomycetes</taxon>
        <taxon>Mycobacteriales</taxon>
        <taxon>Mycobacteriaceae</taxon>
        <taxon>Mycolicibacterium</taxon>
    </lineage>
</organism>
<dbReference type="Pfam" id="PF00582">
    <property type="entry name" value="Usp"/>
    <property type="match status" value="2"/>
</dbReference>
<gene>
    <name evidence="3" type="ORF">FHU31_003545</name>
</gene>
<dbReference type="RefSeq" id="WP_167160325.1">
    <property type="nucleotide sequence ID" value="NZ_JAANOW010000001.1"/>
</dbReference>
<feature type="domain" description="UspA" evidence="2">
    <location>
        <begin position="152"/>
        <end position="278"/>
    </location>
</feature>
<reference evidence="3 4" key="1">
    <citation type="submission" date="2020-03" db="EMBL/GenBank/DDBJ databases">
        <title>Sequencing the genomes of 1000 actinobacteria strains.</title>
        <authorList>
            <person name="Klenk H.-P."/>
        </authorList>
    </citation>
    <scope>NUCLEOTIDE SEQUENCE [LARGE SCALE GENOMIC DNA]</scope>
    <source>
        <strain evidence="3 4">DSM 44556</strain>
    </source>
</reference>
<dbReference type="InterPro" id="IPR006015">
    <property type="entry name" value="Universal_stress_UspA"/>
</dbReference>
<dbReference type="Gene3D" id="3.40.50.620">
    <property type="entry name" value="HUPs"/>
    <property type="match status" value="2"/>
</dbReference>
<dbReference type="PRINTS" id="PR01438">
    <property type="entry name" value="UNVRSLSTRESS"/>
</dbReference>